<comment type="similarity">
    <text evidence="3">Belongs to the prokaryotic molybdopterin-containing oxidoreductase family.</text>
</comment>
<dbReference type="Proteomes" id="UP000248557">
    <property type="component" value="Unassembled WGS sequence"/>
</dbReference>
<evidence type="ECO:0000256" key="7">
    <source>
        <dbReference type="ARBA" id="ARBA00023004"/>
    </source>
</evidence>
<dbReference type="SUPFAM" id="SSF53706">
    <property type="entry name" value="Formate dehydrogenase/DMSO reductase, domains 1-3"/>
    <property type="match status" value="1"/>
</dbReference>
<evidence type="ECO:0000256" key="8">
    <source>
        <dbReference type="ARBA" id="ARBA00023014"/>
    </source>
</evidence>
<feature type="domain" description="4Fe-4S Mo/W bis-MGD-type" evidence="9">
    <location>
        <begin position="2"/>
        <end position="58"/>
    </location>
</feature>
<dbReference type="PANTHER" id="PTHR43598">
    <property type="entry name" value="TUNGSTEN-CONTAINING FORMYLMETHANOFURAN DEHYDROGENASE 2 SUBUNIT B"/>
    <property type="match status" value="1"/>
</dbReference>
<comment type="subcellular location">
    <subcellularLocation>
        <location evidence="2">Cell envelope</location>
    </subcellularLocation>
</comment>
<keyword evidence="4" id="KW-0004">4Fe-4S</keyword>
<keyword evidence="8" id="KW-0411">Iron-sulfur</keyword>
<evidence type="ECO:0000256" key="5">
    <source>
        <dbReference type="ARBA" id="ARBA00022723"/>
    </source>
</evidence>
<dbReference type="PANTHER" id="PTHR43598:SF5">
    <property type="entry name" value="DMSO REDUCTASE CHAIN A"/>
    <property type="match status" value="1"/>
</dbReference>
<evidence type="ECO:0000256" key="2">
    <source>
        <dbReference type="ARBA" id="ARBA00004196"/>
    </source>
</evidence>
<accession>A0A328Q907</accession>
<dbReference type="GO" id="GO:0051539">
    <property type="term" value="F:4 iron, 4 sulfur cluster binding"/>
    <property type="evidence" value="ECO:0007669"/>
    <property type="project" value="UniProtKB-KW"/>
</dbReference>
<comment type="cofactor">
    <cofactor evidence="1">
        <name>[4Fe-4S] cluster</name>
        <dbReference type="ChEBI" id="CHEBI:49883"/>
    </cofactor>
</comment>
<dbReference type="PROSITE" id="PS51669">
    <property type="entry name" value="4FE4S_MOW_BIS_MGD"/>
    <property type="match status" value="1"/>
</dbReference>
<keyword evidence="5" id="KW-0479">Metal-binding</keyword>
<evidence type="ECO:0000259" key="9">
    <source>
        <dbReference type="PROSITE" id="PS51669"/>
    </source>
</evidence>
<dbReference type="RefSeq" id="WP_112149441.1">
    <property type="nucleotide sequence ID" value="NZ_CAUHHK010000003.1"/>
</dbReference>
<dbReference type="GO" id="GO:0046872">
    <property type="term" value="F:metal ion binding"/>
    <property type="evidence" value="ECO:0007669"/>
    <property type="project" value="UniProtKB-KW"/>
</dbReference>
<name>A0A328Q907_9EURY</name>
<keyword evidence="7" id="KW-0408">Iron</keyword>
<dbReference type="EMBL" id="NGJK01000029">
    <property type="protein sequence ID" value="RAP03319.1"/>
    <property type="molecule type" value="Genomic_DNA"/>
</dbReference>
<evidence type="ECO:0000256" key="6">
    <source>
        <dbReference type="ARBA" id="ARBA00023002"/>
    </source>
</evidence>
<evidence type="ECO:0000256" key="1">
    <source>
        <dbReference type="ARBA" id="ARBA00001966"/>
    </source>
</evidence>
<dbReference type="InterPro" id="IPR027467">
    <property type="entry name" value="MopterinOxRdtase_cofactor_BS"/>
</dbReference>
<dbReference type="Pfam" id="PF04879">
    <property type="entry name" value="Molybdop_Fe4S4"/>
    <property type="match status" value="1"/>
</dbReference>
<reference evidence="10 11" key="1">
    <citation type="submission" date="2017-05" db="EMBL/GenBank/DDBJ databases">
        <title>Host range expansion of the Methanosphaera genus to humans and monogastric animals involves recent and extensive reduction in genome content.</title>
        <authorList>
            <person name="Hoedt E.C."/>
            <person name="Volmer J.G."/>
            <person name="Parks D.H."/>
            <person name="Rosewarne C.P."/>
            <person name="Denman S.E."/>
            <person name="Mcsweeney C.S."/>
            <person name="O Cuiv P."/>
            <person name="Hugenholtz P."/>
            <person name="Tyson G.W."/>
            <person name="Morrison M."/>
        </authorList>
    </citation>
    <scope>NUCLEOTIDE SEQUENCE [LARGE SCALE GENOMIC DNA]</scope>
    <source>
        <strain evidence="10 11">PA5</strain>
    </source>
</reference>
<evidence type="ECO:0000313" key="11">
    <source>
        <dbReference type="Proteomes" id="UP000248557"/>
    </source>
</evidence>
<dbReference type="CDD" id="cd00368">
    <property type="entry name" value="Molybdopterin-Binding"/>
    <property type="match status" value="1"/>
</dbReference>
<dbReference type="AlphaFoldDB" id="A0A328Q907"/>
<dbReference type="SMART" id="SM00926">
    <property type="entry name" value="Molybdop_Fe4S4"/>
    <property type="match status" value="1"/>
</dbReference>
<dbReference type="PROSITE" id="PS00551">
    <property type="entry name" value="MOLYBDOPTERIN_PROK_1"/>
    <property type="match status" value="1"/>
</dbReference>
<dbReference type="GO" id="GO:0016491">
    <property type="term" value="F:oxidoreductase activity"/>
    <property type="evidence" value="ECO:0007669"/>
    <property type="project" value="UniProtKB-KW"/>
</dbReference>
<keyword evidence="6" id="KW-0560">Oxidoreductase</keyword>
<evidence type="ECO:0000256" key="3">
    <source>
        <dbReference type="ARBA" id="ARBA00010312"/>
    </source>
</evidence>
<comment type="caution">
    <text evidence="10">The sequence shown here is derived from an EMBL/GenBank/DDBJ whole genome shotgun (WGS) entry which is preliminary data.</text>
</comment>
<evidence type="ECO:0000256" key="4">
    <source>
        <dbReference type="ARBA" id="ARBA00022485"/>
    </source>
</evidence>
<sequence length="347" mass="39638">MLKIKHTICPTCSVGCGLNIISKNKKIVGINSYKDHSINEGRNCNNCTDNINLFINNKIKQSTDYTSLIDNVTKILKDNKDVTILTSGKTDNVDLDRLMEFTKKHDYTLLAYENNFNKTDANIIASYDDISNANYIITIGDIYRENALIGRRIIHAKKNNCYTININKTKNLTGYNSDKFIKINSYDEIPSILEHEKIDENAILIINKIDSTDNYNKIIEYVENNKLKILPLPKYPNSYSVLHHVKSTSINEIISKINDSDVIIFTDINLTNFMKNDIFNNKIIISFDTLNTTNESSFQIPVKAWYEKNGSFTNSMGITQRFNDTICDNDNQLKTIAQVIDEIDGKL</sequence>
<proteinExistence type="inferred from homology"/>
<evidence type="ECO:0000313" key="10">
    <source>
        <dbReference type="EMBL" id="RAP03319.1"/>
    </source>
</evidence>
<organism evidence="10 11">
    <name type="scientific">Methanosphaera stadtmanae</name>
    <dbReference type="NCBI Taxonomy" id="2317"/>
    <lineage>
        <taxon>Archaea</taxon>
        <taxon>Methanobacteriati</taxon>
        <taxon>Methanobacteriota</taxon>
        <taxon>Methanomada group</taxon>
        <taxon>Methanobacteria</taxon>
        <taxon>Methanobacteriales</taxon>
        <taxon>Methanobacteriaceae</taxon>
        <taxon>Methanosphaera</taxon>
    </lineage>
</organism>
<dbReference type="InterPro" id="IPR006963">
    <property type="entry name" value="Mopterin_OxRdtase_4Fe-4S_dom"/>
</dbReference>
<protein>
    <recommendedName>
        <fullName evidence="9">4Fe-4S Mo/W bis-MGD-type domain-containing protein</fullName>
    </recommendedName>
</protein>
<gene>
    <name evidence="10" type="ORF">CA615_03100</name>
</gene>
<dbReference type="Gene3D" id="3.30.200.210">
    <property type="match status" value="1"/>
</dbReference>